<proteinExistence type="predicted"/>
<name>A0AA41U1K0_9ACTN</name>
<gene>
    <name evidence="2" type="ORF">LZ495_20770</name>
</gene>
<protein>
    <submittedName>
        <fullName evidence="2">Uncharacterized protein</fullName>
    </submittedName>
</protein>
<keyword evidence="3" id="KW-1185">Reference proteome</keyword>
<feature type="region of interest" description="Disordered" evidence="1">
    <location>
        <begin position="1"/>
        <end position="65"/>
    </location>
</feature>
<feature type="compositionally biased region" description="Basic and acidic residues" evidence="1">
    <location>
        <begin position="20"/>
        <end position="31"/>
    </location>
</feature>
<evidence type="ECO:0000256" key="1">
    <source>
        <dbReference type="SAM" id="MobiDB-lite"/>
    </source>
</evidence>
<evidence type="ECO:0000313" key="2">
    <source>
        <dbReference type="EMBL" id="MCF2529635.1"/>
    </source>
</evidence>
<dbReference type="RefSeq" id="WP_235054014.1">
    <property type="nucleotide sequence ID" value="NZ_JAKFHA010000012.1"/>
</dbReference>
<dbReference type="AlphaFoldDB" id="A0AA41U1K0"/>
<accession>A0AA41U1K0</accession>
<dbReference type="Proteomes" id="UP001165378">
    <property type="component" value="Unassembled WGS sequence"/>
</dbReference>
<sequence>MAKNKAKPHLQNKSALFTDAADRGQEARAQETDTLVAENNEAQQNRRAKGRKQSRGSDGPGRRRS</sequence>
<feature type="compositionally biased region" description="Basic residues" evidence="1">
    <location>
        <begin position="1"/>
        <end position="10"/>
    </location>
</feature>
<evidence type="ECO:0000313" key="3">
    <source>
        <dbReference type="Proteomes" id="UP001165378"/>
    </source>
</evidence>
<reference evidence="2" key="1">
    <citation type="submission" date="2022-01" db="EMBL/GenBank/DDBJ databases">
        <title>Genome-Based Taxonomic Classification of the Phylum Actinobacteria.</title>
        <authorList>
            <person name="Gao Y."/>
        </authorList>
    </citation>
    <scope>NUCLEOTIDE SEQUENCE</scope>
    <source>
        <strain evidence="2">KLBMP 8922</strain>
    </source>
</reference>
<dbReference type="EMBL" id="JAKFHA010000012">
    <property type="protein sequence ID" value="MCF2529635.1"/>
    <property type="molecule type" value="Genomic_DNA"/>
</dbReference>
<organism evidence="2 3">
    <name type="scientific">Yinghuangia soli</name>
    <dbReference type="NCBI Taxonomy" id="2908204"/>
    <lineage>
        <taxon>Bacteria</taxon>
        <taxon>Bacillati</taxon>
        <taxon>Actinomycetota</taxon>
        <taxon>Actinomycetes</taxon>
        <taxon>Kitasatosporales</taxon>
        <taxon>Streptomycetaceae</taxon>
        <taxon>Yinghuangia</taxon>
    </lineage>
</organism>
<comment type="caution">
    <text evidence="2">The sequence shown here is derived from an EMBL/GenBank/DDBJ whole genome shotgun (WGS) entry which is preliminary data.</text>
</comment>